<accession>A0A3M6UJW2</accession>
<dbReference type="InterPro" id="IPR024079">
    <property type="entry name" value="MetalloPept_cat_dom_sf"/>
</dbReference>
<dbReference type="PROSITE" id="PS51864">
    <property type="entry name" value="ASTACIN"/>
    <property type="match status" value="1"/>
</dbReference>
<keyword evidence="9" id="KW-0325">Glycoprotein</keyword>
<feature type="chain" id="PRO_5017845191" description="Metalloendopeptidase" evidence="11">
    <location>
        <begin position="18"/>
        <end position="259"/>
    </location>
</feature>
<dbReference type="Proteomes" id="UP000275408">
    <property type="component" value="Unassembled WGS sequence"/>
</dbReference>
<feature type="signal peptide" evidence="11">
    <location>
        <begin position="1"/>
        <end position="17"/>
    </location>
</feature>
<evidence type="ECO:0000256" key="4">
    <source>
        <dbReference type="ARBA" id="ARBA00022801"/>
    </source>
</evidence>
<dbReference type="SUPFAM" id="SSF55486">
    <property type="entry name" value="Metalloproteases ('zincins'), catalytic domain"/>
    <property type="match status" value="1"/>
</dbReference>
<dbReference type="GO" id="GO:0004222">
    <property type="term" value="F:metalloendopeptidase activity"/>
    <property type="evidence" value="ECO:0007669"/>
    <property type="project" value="UniProtKB-UniRule"/>
</dbReference>
<evidence type="ECO:0000256" key="3">
    <source>
        <dbReference type="ARBA" id="ARBA00022729"/>
    </source>
</evidence>
<dbReference type="OrthoDB" id="5974102at2759"/>
<dbReference type="CDD" id="cd04280">
    <property type="entry name" value="ZnMc_astacin_like"/>
    <property type="match status" value="1"/>
</dbReference>
<dbReference type="FunFam" id="3.40.390.10:FF:000015">
    <property type="entry name" value="Meprin A subunit"/>
    <property type="match status" value="1"/>
</dbReference>
<keyword evidence="1 10" id="KW-0645">Protease</keyword>
<evidence type="ECO:0000313" key="13">
    <source>
        <dbReference type="EMBL" id="RMX53960.1"/>
    </source>
</evidence>
<reference evidence="13 14" key="1">
    <citation type="journal article" date="2018" name="Sci. Rep.">
        <title>Comparative analysis of the Pocillopora damicornis genome highlights role of immune system in coral evolution.</title>
        <authorList>
            <person name="Cunning R."/>
            <person name="Bay R.A."/>
            <person name="Gillette P."/>
            <person name="Baker A.C."/>
            <person name="Traylor-Knowles N."/>
        </authorList>
    </citation>
    <scope>NUCLEOTIDE SEQUENCE [LARGE SCALE GENOMIC DNA]</scope>
    <source>
        <strain evidence="13">RSMAS</strain>
        <tissue evidence="13">Whole animal</tissue>
    </source>
</reference>
<dbReference type="InterPro" id="IPR034035">
    <property type="entry name" value="Astacin-like_dom"/>
</dbReference>
<evidence type="ECO:0000256" key="7">
    <source>
        <dbReference type="ARBA" id="ARBA00023145"/>
    </source>
</evidence>
<feature type="binding site" evidence="10">
    <location>
        <position position="150"/>
    </location>
    <ligand>
        <name>Zn(2+)</name>
        <dbReference type="ChEBI" id="CHEBI:29105"/>
        <note>catalytic</note>
    </ligand>
</feature>
<keyword evidence="5 10" id="KW-0862">Zinc</keyword>
<feature type="disulfide bond" evidence="10">
    <location>
        <begin position="100"/>
        <end position="255"/>
    </location>
</feature>
<dbReference type="Pfam" id="PF01400">
    <property type="entry name" value="Astacin"/>
    <property type="match status" value="1"/>
</dbReference>
<keyword evidence="8 10" id="KW-1015">Disulfide bond</keyword>
<comment type="caution">
    <text evidence="13">The sequence shown here is derived from an EMBL/GenBank/DDBJ whole genome shotgun (WGS) entry which is preliminary data.</text>
</comment>
<evidence type="ECO:0000256" key="6">
    <source>
        <dbReference type="ARBA" id="ARBA00023049"/>
    </source>
</evidence>
<evidence type="ECO:0000256" key="8">
    <source>
        <dbReference type="ARBA" id="ARBA00023157"/>
    </source>
</evidence>
<dbReference type="GO" id="GO:0006508">
    <property type="term" value="P:proteolysis"/>
    <property type="evidence" value="ECO:0007669"/>
    <property type="project" value="UniProtKB-KW"/>
</dbReference>
<evidence type="ECO:0000259" key="12">
    <source>
        <dbReference type="PROSITE" id="PS51864"/>
    </source>
</evidence>
<dbReference type="Gene3D" id="3.40.390.10">
    <property type="entry name" value="Collagenase (Catalytic Domain)"/>
    <property type="match status" value="1"/>
</dbReference>
<organism evidence="13 14">
    <name type="scientific">Pocillopora damicornis</name>
    <name type="common">Cauliflower coral</name>
    <name type="synonym">Millepora damicornis</name>
    <dbReference type="NCBI Taxonomy" id="46731"/>
    <lineage>
        <taxon>Eukaryota</taxon>
        <taxon>Metazoa</taxon>
        <taxon>Cnidaria</taxon>
        <taxon>Anthozoa</taxon>
        <taxon>Hexacorallia</taxon>
        <taxon>Scleractinia</taxon>
        <taxon>Astrocoeniina</taxon>
        <taxon>Pocilloporidae</taxon>
        <taxon>Pocillopora</taxon>
    </lineage>
</organism>
<evidence type="ECO:0000313" key="14">
    <source>
        <dbReference type="Proteomes" id="UP000275408"/>
    </source>
</evidence>
<keyword evidence="2 10" id="KW-0479">Metal-binding</keyword>
<proteinExistence type="predicted"/>
<keyword evidence="7" id="KW-0865">Zymogen</keyword>
<keyword evidence="6 10" id="KW-0482">Metalloprotease</keyword>
<dbReference type="PANTHER" id="PTHR10127:SF780">
    <property type="entry name" value="METALLOENDOPEPTIDASE"/>
    <property type="match status" value="1"/>
</dbReference>
<feature type="non-terminal residue" evidence="13">
    <location>
        <position position="259"/>
    </location>
</feature>
<keyword evidence="4 10" id="KW-0378">Hydrolase</keyword>
<evidence type="ECO:0000256" key="1">
    <source>
        <dbReference type="ARBA" id="ARBA00022670"/>
    </source>
</evidence>
<comment type="caution">
    <text evidence="10">Lacks conserved residue(s) required for the propagation of feature annotation.</text>
</comment>
<evidence type="ECO:0000256" key="11">
    <source>
        <dbReference type="RuleBase" id="RU361183"/>
    </source>
</evidence>
<dbReference type="PRINTS" id="PR00480">
    <property type="entry name" value="ASTACIN"/>
</dbReference>
<dbReference type="EMBL" id="RCHS01001352">
    <property type="protein sequence ID" value="RMX53960.1"/>
    <property type="molecule type" value="Genomic_DNA"/>
</dbReference>
<name>A0A3M6UJW2_POCDA</name>
<comment type="cofactor">
    <cofactor evidence="10 11">
        <name>Zn(2+)</name>
        <dbReference type="ChEBI" id="CHEBI:29105"/>
    </cofactor>
    <text evidence="10 11">Binds 1 zinc ion per subunit.</text>
</comment>
<evidence type="ECO:0000256" key="2">
    <source>
        <dbReference type="ARBA" id="ARBA00022723"/>
    </source>
</evidence>
<dbReference type="AlphaFoldDB" id="A0A3M6UJW2"/>
<evidence type="ECO:0000256" key="10">
    <source>
        <dbReference type="PROSITE-ProRule" id="PRU01211"/>
    </source>
</evidence>
<dbReference type="GO" id="GO:0008270">
    <property type="term" value="F:zinc ion binding"/>
    <property type="evidence" value="ECO:0007669"/>
    <property type="project" value="UniProtKB-UniRule"/>
</dbReference>
<dbReference type="InterPro" id="IPR001506">
    <property type="entry name" value="Peptidase_M12A"/>
</dbReference>
<sequence>MKCLCFLLLMTTVFVASENPDENLGVDENDLFEGDMILPADVLYRAEHGMDVDSSRKRGSVRSRLWPSGEVPYVIDNSLARGQARAAINAGMNEWTKKTCIRFKKRTNERAYVNFASGSAGCWSYVGRTGNSQVINLGSAGCWTQGIVAHEIGHAIGFFHEQSRPDRDQFVIVQLQNVIPGRESNFNKYPRSRIDSLGTPYDYESVMHYSGTAFSRNGRRTIVTKDSRFNNVIGQRNGLSSIDARQANLLYRSECAKRA</sequence>
<dbReference type="PANTHER" id="PTHR10127">
    <property type="entry name" value="DISCOIDIN, CUB, EGF, LAMININ , AND ZINC METALLOPROTEASE DOMAIN CONTAINING"/>
    <property type="match status" value="1"/>
</dbReference>
<feature type="binding site" evidence="10">
    <location>
        <position position="154"/>
    </location>
    <ligand>
        <name>Zn(2+)</name>
        <dbReference type="ChEBI" id="CHEBI:29105"/>
        <note>catalytic</note>
    </ligand>
</feature>
<dbReference type="EC" id="3.4.24.-" evidence="11"/>
<keyword evidence="14" id="KW-1185">Reference proteome</keyword>
<feature type="binding site" evidence="10">
    <location>
        <position position="160"/>
    </location>
    <ligand>
        <name>Zn(2+)</name>
        <dbReference type="ChEBI" id="CHEBI:29105"/>
        <note>catalytic</note>
    </ligand>
</feature>
<gene>
    <name evidence="13" type="ORF">pdam_00020897</name>
</gene>
<dbReference type="InterPro" id="IPR006026">
    <property type="entry name" value="Peptidase_Metallo"/>
</dbReference>
<evidence type="ECO:0000256" key="5">
    <source>
        <dbReference type="ARBA" id="ARBA00022833"/>
    </source>
</evidence>
<keyword evidence="3 11" id="KW-0732">Signal</keyword>
<feature type="domain" description="Peptidase M12A" evidence="12">
    <location>
        <begin position="55"/>
        <end position="256"/>
    </location>
</feature>
<protein>
    <recommendedName>
        <fullName evidence="11">Metalloendopeptidase</fullName>
        <ecNumber evidence="11">3.4.24.-</ecNumber>
    </recommendedName>
</protein>
<evidence type="ECO:0000256" key="9">
    <source>
        <dbReference type="ARBA" id="ARBA00023180"/>
    </source>
</evidence>
<feature type="active site" evidence="10">
    <location>
        <position position="151"/>
    </location>
</feature>
<dbReference type="SMART" id="SM00235">
    <property type="entry name" value="ZnMc"/>
    <property type="match status" value="1"/>
</dbReference>